<protein>
    <submittedName>
        <fullName evidence="3">Uncharacterized protein</fullName>
    </submittedName>
</protein>
<evidence type="ECO:0000313" key="3">
    <source>
        <dbReference type="EMBL" id="GLY63763.1"/>
    </source>
</evidence>
<name>A0A9W6QWL4_9PSEU</name>
<keyword evidence="2" id="KW-0472">Membrane</keyword>
<keyword evidence="2" id="KW-1133">Transmembrane helix</keyword>
<feature type="compositionally biased region" description="Basic and acidic residues" evidence="1">
    <location>
        <begin position="63"/>
        <end position="75"/>
    </location>
</feature>
<comment type="caution">
    <text evidence="3">The sequence shown here is derived from an EMBL/GenBank/DDBJ whole genome shotgun (WGS) entry which is preliminary data.</text>
</comment>
<dbReference type="Proteomes" id="UP001165136">
    <property type="component" value="Unassembled WGS sequence"/>
</dbReference>
<gene>
    <name evidence="3" type="ORF">Atai01_03820</name>
</gene>
<feature type="transmembrane region" description="Helical" evidence="2">
    <location>
        <begin position="568"/>
        <end position="588"/>
    </location>
</feature>
<organism evidence="3 4">
    <name type="scientific">Amycolatopsis taiwanensis</name>
    <dbReference type="NCBI Taxonomy" id="342230"/>
    <lineage>
        <taxon>Bacteria</taxon>
        <taxon>Bacillati</taxon>
        <taxon>Actinomycetota</taxon>
        <taxon>Actinomycetes</taxon>
        <taxon>Pseudonocardiales</taxon>
        <taxon>Pseudonocardiaceae</taxon>
        <taxon>Amycolatopsis</taxon>
    </lineage>
</organism>
<proteinExistence type="predicted"/>
<accession>A0A9W6QWL4</accession>
<feature type="compositionally biased region" description="Low complexity" evidence="1">
    <location>
        <begin position="395"/>
        <end position="405"/>
    </location>
</feature>
<keyword evidence="4" id="KW-1185">Reference proteome</keyword>
<feature type="region of interest" description="Disordered" evidence="1">
    <location>
        <begin position="1"/>
        <end position="484"/>
    </location>
</feature>
<keyword evidence="2" id="KW-0812">Transmembrane</keyword>
<evidence type="ECO:0000256" key="2">
    <source>
        <dbReference type="SAM" id="Phobius"/>
    </source>
</evidence>
<sequence length="622" mass="64911">MAELLAQHGGNVDGSRRRRRRAADDDDEQGASGAPPASGRRAGTDPQALIDRARTEAANSPSARREGGRRARPDQDTPPLPRRQPTDSGQHPQVSPAEPAAPPRPAPVEPFGRPPQDSGGFPRSNPAPNPLPPAGPRPPRATPGAPQDSGGWPQDSGGYPRPNLPGPQQDSGGFARPNAPGPQQDSGGFARPNAPGPQQDSGGFARPNAPGPQQDSGGFARPNAPGPQESGAFGRPPGAPPPDSGGFPRPGVARPPQESGAYPRPAPPQESGAFARPNNAPGQDSSAFHVPGGPLPSREPGMGRRIRPQEPPVRRGLQESAGLPLPEPPAPDELPRRGQDTHAQIPRHATPPPPQPGAAAPPSGLSARLDGLDAVGEAPPDGGGMASGTFPGPDRAPAGRAFPALPRRRRRAAPPPAAEPHTEQFQPVDTGESLFEPAPDAPPAGLSTWGRGRPNPISTEDTQVGVSPVVPAREPDPGDQLEATGYHDPFADDDEDEEYAEFGGLEEAGEDLEDYEYREEPARIEDERGRPEPAQSPARQWITMAIQLTLGVVSGAAVWLGFNWLWGQLPAAALGAAVVVIAALVWIVRKIRRAEDLQTTVLAVLVGLVVTVSPAALLLLSR</sequence>
<evidence type="ECO:0000313" key="4">
    <source>
        <dbReference type="Proteomes" id="UP001165136"/>
    </source>
</evidence>
<feature type="compositionally biased region" description="Polar residues" evidence="1">
    <location>
        <begin position="456"/>
        <end position="465"/>
    </location>
</feature>
<evidence type="ECO:0000256" key="1">
    <source>
        <dbReference type="SAM" id="MobiDB-lite"/>
    </source>
</evidence>
<dbReference type="EMBL" id="BSTI01000001">
    <property type="protein sequence ID" value="GLY63763.1"/>
    <property type="molecule type" value="Genomic_DNA"/>
</dbReference>
<feature type="compositionally biased region" description="Pro residues" evidence="1">
    <location>
        <begin position="99"/>
        <end position="108"/>
    </location>
</feature>
<dbReference type="AlphaFoldDB" id="A0A9W6QWL4"/>
<reference evidence="3" key="1">
    <citation type="submission" date="2023-03" db="EMBL/GenBank/DDBJ databases">
        <title>Amycolatopsis taiwanensis NBRC 103393.</title>
        <authorList>
            <person name="Ichikawa N."/>
            <person name="Sato H."/>
            <person name="Tonouchi N."/>
        </authorList>
    </citation>
    <scope>NUCLEOTIDE SEQUENCE</scope>
    <source>
        <strain evidence="3">NBRC 103393</strain>
    </source>
</reference>
<feature type="compositionally biased region" description="Low complexity" evidence="1">
    <location>
        <begin position="357"/>
        <end position="369"/>
    </location>
</feature>
<feature type="compositionally biased region" description="Pro residues" evidence="1">
    <location>
        <begin position="125"/>
        <end position="141"/>
    </location>
</feature>
<feature type="transmembrane region" description="Helical" evidence="2">
    <location>
        <begin position="600"/>
        <end position="620"/>
    </location>
</feature>